<keyword evidence="3" id="KW-0732">Signal</keyword>
<protein>
    <submittedName>
        <fullName evidence="5">Class F sortase</fullName>
    </submittedName>
    <submittedName>
        <fullName evidence="4">Sortase family protein</fullName>
    </submittedName>
</protein>
<dbReference type="InterPro" id="IPR042001">
    <property type="entry name" value="Sortase_F"/>
</dbReference>
<proteinExistence type="predicted"/>
<comment type="caution">
    <text evidence="4">The sequence shown here is derived from an EMBL/GenBank/DDBJ whole genome shotgun (WGS) entry which is preliminary data.</text>
</comment>
<feature type="region of interest" description="Disordered" evidence="2">
    <location>
        <begin position="31"/>
        <end position="72"/>
    </location>
</feature>
<reference evidence="4 6" key="1">
    <citation type="submission" date="2018-03" db="EMBL/GenBank/DDBJ databases">
        <title>Genomic Encyclopedia of Archaeal and Bacterial Type Strains, Phase II (KMG-II): from individual species to whole genera.</title>
        <authorList>
            <person name="Goeker M."/>
        </authorList>
    </citation>
    <scope>NUCLEOTIDE SEQUENCE [LARGE SCALE GENOMIC DNA]</scope>
    <source>
        <strain evidence="4 6">DSM 21548</strain>
    </source>
</reference>
<name>A0A2P8GTF4_9MICO</name>
<keyword evidence="1" id="KW-0378">Hydrolase</keyword>
<evidence type="ECO:0000313" key="4">
    <source>
        <dbReference type="EMBL" id="PSL37258.1"/>
    </source>
</evidence>
<keyword evidence="7" id="KW-1185">Reference proteome</keyword>
<organism evidence="4 6">
    <name type="scientific">Labedella gwakjiensis</name>
    <dbReference type="NCBI Taxonomy" id="390269"/>
    <lineage>
        <taxon>Bacteria</taxon>
        <taxon>Bacillati</taxon>
        <taxon>Actinomycetota</taxon>
        <taxon>Actinomycetes</taxon>
        <taxon>Micrococcales</taxon>
        <taxon>Microbacteriaceae</taxon>
        <taxon>Labedella</taxon>
    </lineage>
</organism>
<dbReference type="CDD" id="cd05829">
    <property type="entry name" value="Sortase_F"/>
    <property type="match status" value="1"/>
</dbReference>
<dbReference type="EMBL" id="PYAU01000001">
    <property type="protein sequence ID" value="PSL37258.1"/>
    <property type="molecule type" value="Genomic_DNA"/>
</dbReference>
<evidence type="ECO:0000313" key="7">
    <source>
        <dbReference type="Proteomes" id="UP000268291"/>
    </source>
</evidence>
<feature type="chain" id="PRO_5038741393" evidence="3">
    <location>
        <begin position="29"/>
        <end position="220"/>
    </location>
</feature>
<dbReference type="InterPro" id="IPR005754">
    <property type="entry name" value="Sortase"/>
</dbReference>
<dbReference type="NCBIfam" id="NF033748">
    <property type="entry name" value="class_F_sortase"/>
    <property type="match status" value="1"/>
</dbReference>
<gene>
    <name evidence="4" type="ORF">CLV49_0865</name>
    <name evidence="5" type="ORF">ELQ93_13345</name>
</gene>
<evidence type="ECO:0000313" key="5">
    <source>
        <dbReference type="EMBL" id="RUQ84588.1"/>
    </source>
</evidence>
<dbReference type="GO" id="GO:0016787">
    <property type="term" value="F:hydrolase activity"/>
    <property type="evidence" value="ECO:0007669"/>
    <property type="project" value="UniProtKB-KW"/>
</dbReference>
<dbReference type="Pfam" id="PF04203">
    <property type="entry name" value="Sortase"/>
    <property type="match status" value="1"/>
</dbReference>
<dbReference type="Proteomes" id="UP000268291">
    <property type="component" value="Unassembled WGS sequence"/>
</dbReference>
<dbReference type="EMBL" id="RZGY01000002">
    <property type="protein sequence ID" value="RUQ84588.1"/>
    <property type="molecule type" value="Genomic_DNA"/>
</dbReference>
<evidence type="ECO:0000256" key="2">
    <source>
        <dbReference type="SAM" id="MobiDB-lite"/>
    </source>
</evidence>
<dbReference type="PROSITE" id="PS51257">
    <property type="entry name" value="PROKAR_LIPOPROTEIN"/>
    <property type="match status" value="1"/>
</dbReference>
<evidence type="ECO:0000256" key="3">
    <source>
        <dbReference type="SAM" id="SignalP"/>
    </source>
</evidence>
<dbReference type="OrthoDB" id="525039at2"/>
<dbReference type="AlphaFoldDB" id="A0A2P8GTF4"/>
<dbReference type="Proteomes" id="UP000241203">
    <property type="component" value="Unassembled WGS sequence"/>
</dbReference>
<dbReference type="InterPro" id="IPR023365">
    <property type="entry name" value="Sortase_dom-sf"/>
</dbReference>
<feature type="signal peptide" evidence="3">
    <location>
        <begin position="1"/>
        <end position="28"/>
    </location>
</feature>
<dbReference type="Gene3D" id="2.40.260.10">
    <property type="entry name" value="Sortase"/>
    <property type="match status" value="1"/>
</dbReference>
<sequence>MIGVRRGRSPLGLVAAAAAIAATLLLSACGTGSQSAEPADAPPATTSPGVGAAGGFQDPDLGTTESNAARGLTPTRVAIPSIGVDTDLETLGLESDGRIQPPVAWEKAGWYSKGVVPGDVGPAVIAGHVDSPYGPAVFLDLASLTEGDEIQVTLSDGTVDTYRVDGSLSASKADFPTSEVYKSTPTPQLRVITCGGDYDASTGHYVDNLVVFATLVTDGG</sequence>
<accession>A0A2P8GTF4</accession>
<reference evidence="5 7" key="2">
    <citation type="submission" date="2018-12" db="EMBL/GenBank/DDBJ databases">
        <authorList>
            <person name="hu s."/>
            <person name="Xu Y."/>
            <person name="Xu B."/>
            <person name="Li F."/>
        </authorList>
    </citation>
    <scope>NUCLEOTIDE SEQUENCE [LARGE SCALE GENOMIC DNA]</scope>
    <source>
        <strain evidence="5 7">KSW2-17</strain>
    </source>
</reference>
<evidence type="ECO:0000256" key="1">
    <source>
        <dbReference type="ARBA" id="ARBA00022801"/>
    </source>
</evidence>
<dbReference type="RefSeq" id="WP_106562421.1">
    <property type="nucleotide sequence ID" value="NZ_PYAU01000001.1"/>
</dbReference>
<dbReference type="SUPFAM" id="SSF63817">
    <property type="entry name" value="Sortase"/>
    <property type="match status" value="1"/>
</dbReference>
<evidence type="ECO:0000313" key="6">
    <source>
        <dbReference type="Proteomes" id="UP000241203"/>
    </source>
</evidence>